<evidence type="ECO:0000313" key="2">
    <source>
        <dbReference type="Proteomes" id="UP000030645"/>
    </source>
</evidence>
<name>W9R617_9ROSA</name>
<organism evidence="1 2">
    <name type="scientific">Morus notabilis</name>
    <dbReference type="NCBI Taxonomy" id="981085"/>
    <lineage>
        <taxon>Eukaryota</taxon>
        <taxon>Viridiplantae</taxon>
        <taxon>Streptophyta</taxon>
        <taxon>Embryophyta</taxon>
        <taxon>Tracheophyta</taxon>
        <taxon>Spermatophyta</taxon>
        <taxon>Magnoliopsida</taxon>
        <taxon>eudicotyledons</taxon>
        <taxon>Gunneridae</taxon>
        <taxon>Pentapetalae</taxon>
        <taxon>rosids</taxon>
        <taxon>fabids</taxon>
        <taxon>Rosales</taxon>
        <taxon>Moraceae</taxon>
        <taxon>Moreae</taxon>
        <taxon>Morus</taxon>
    </lineage>
</organism>
<dbReference type="Proteomes" id="UP000030645">
    <property type="component" value="Unassembled WGS sequence"/>
</dbReference>
<dbReference type="AlphaFoldDB" id="W9R617"/>
<protein>
    <submittedName>
        <fullName evidence="1">Uncharacterized protein</fullName>
    </submittedName>
</protein>
<accession>W9R617</accession>
<dbReference type="EMBL" id="KE344645">
    <property type="protein sequence ID" value="EXB74402.1"/>
    <property type="molecule type" value="Genomic_DNA"/>
</dbReference>
<evidence type="ECO:0000313" key="1">
    <source>
        <dbReference type="EMBL" id="EXB74402.1"/>
    </source>
</evidence>
<sequence>MEKELLNLFRKAKKAAAKETWKAHFIEELNNGKRDCLGSAKSNVKETTNKADDVHRKIISKLKVNRNENVSSKSPVKIRERLVAALLTVASTRGLRSG</sequence>
<keyword evidence="2" id="KW-1185">Reference proteome</keyword>
<proteinExistence type="predicted"/>
<gene>
    <name evidence="1" type="ORF">L484_004221</name>
</gene>
<reference evidence="2" key="1">
    <citation type="submission" date="2013-01" db="EMBL/GenBank/DDBJ databases">
        <title>Draft Genome Sequence of a Mulberry Tree, Morus notabilis C.K. Schneid.</title>
        <authorList>
            <person name="He N."/>
            <person name="Zhao S."/>
        </authorList>
    </citation>
    <scope>NUCLEOTIDE SEQUENCE</scope>
</reference>